<dbReference type="EMBL" id="UYRU01078363">
    <property type="protein sequence ID" value="VDN29098.1"/>
    <property type="molecule type" value="Genomic_DNA"/>
</dbReference>
<organism evidence="2 3">
    <name type="scientific">Dibothriocephalus latus</name>
    <name type="common">Fish tapeworm</name>
    <name type="synonym">Diphyllobothrium latum</name>
    <dbReference type="NCBI Taxonomy" id="60516"/>
    <lineage>
        <taxon>Eukaryota</taxon>
        <taxon>Metazoa</taxon>
        <taxon>Spiralia</taxon>
        <taxon>Lophotrochozoa</taxon>
        <taxon>Platyhelminthes</taxon>
        <taxon>Cestoda</taxon>
        <taxon>Eucestoda</taxon>
        <taxon>Diphyllobothriidea</taxon>
        <taxon>Diphyllobothriidae</taxon>
        <taxon>Dibothriocephalus</taxon>
    </lineage>
</organism>
<name>A0A3P7N1U2_DIBLA</name>
<keyword evidence="3" id="KW-1185">Reference proteome</keyword>
<evidence type="ECO:0000313" key="3">
    <source>
        <dbReference type="Proteomes" id="UP000281553"/>
    </source>
</evidence>
<evidence type="ECO:0000256" key="1">
    <source>
        <dbReference type="SAM" id="MobiDB-lite"/>
    </source>
</evidence>
<proteinExistence type="predicted"/>
<evidence type="ECO:0000313" key="2">
    <source>
        <dbReference type="EMBL" id="VDN29098.1"/>
    </source>
</evidence>
<dbReference type="AlphaFoldDB" id="A0A3P7N1U2"/>
<accession>A0A3P7N1U2</accession>
<reference evidence="2 3" key="1">
    <citation type="submission" date="2018-11" db="EMBL/GenBank/DDBJ databases">
        <authorList>
            <consortium name="Pathogen Informatics"/>
        </authorList>
    </citation>
    <scope>NUCLEOTIDE SEQUENCE [LARGE SCALE GENOMIC DNA]</scope>
</reference>
<dbReference type="Proteomes" id="UP000281553">
    <property type="component" value="Unassembled WGS sequence"/>
</dbReference>
<feature type="region of interest" description="Disordered" evidence="1">
    <location>
        <begin position="1"/>
        <end position="25"/>
    </location>
</feature>
<sequence length="89" mass="9580">MKVPSLDGQPSHSPEALAAPGDHSALGESNHHSAWLFVLNAELGVDFNRSAVFKLNDGSDAWVWLQSTAFQTHCLPRPYSLLAGAETHA</sequence>
<gene>
    <name evidence="2" type="ORF">DILT_LOCUS15299</name>
</gene>
<protein>
    <submittedName>
        <fullName evidence="2">Uncharacterized protein</fullName>
    </submittedName>
</protein>